<dbReference type="InterPro" id="IPR038063">
    <property type="entry name" value="Transpep_catalytic_dom"/>
</dbReference>
<gene>
    <name evidence="9" type="ORF">CQA75_07210</name>
</gene>
<comment type="similarity">
    <text evidence="2">Belongs to the YkuD family.</text>
</comment>
<dbReference type="Gene3D" id="2.40.440.10">
    <property type="entry name" value="L,D-transpeptidase catalytic domain-like"/>
    <property type="match status" value="1"/>
</dbReference>
<sequence>MFKRFLVLFFIGVSIIRASDLVKIYLDQGLDAVGVEIEKELMDKNFWLSEIADKNVSLGYYSSKVDIVLTNKTDKILRVYSYDDGKIKKDFEQKSIITGLMGDKKVEGDLKTPIGFYELGQRFNPGDPYYGPFAFATTYPNLLDKVQGKTGGGIWIHGYPLDGTRIDEFKTKGCIALFNENLEKFAKVVQDKKVFVMTEEKDKVRAKKEEIASLFADLFAWKFAWTNNNIDSYLGFYDQNEFKRFDKMKFEQFASMKKIIFSRKENKKIKFSDINISPYPNLNNEVIYRISFYEDYYTKNYQFKGNKTLYVKLNDKGKMKILAEQ</sequence>
<dbReference type="InterPro" id="IPR056203">
    <property type="entry name" value="Cds6_C"/>
</dbReference>
<dbReference type="PANTHER" id="PTHR36699:SF1">
    <property type="entry name" value="L,D-TRANSPEPTIDASE YAFK-RELATED"/>
    <property type="match status" value="1"/>
</dbReference>
<evidence type="ECO:0000256" key="2">
    <source>
        <dbReference type="ARBA" id="ARBA00005992"/>
    </source>
</evidence>
<evidence type="ECO:0000256" key="4">
    <source>
        <dbReference type="ARBA" id="ARBA00022960"/>
    </source>
</evidence>
<name>A0ABY2TH94_9BACT</name>
<evidence type="ECO:0000256" key="7">
    <source>
        <dbReference type="PROSITE-ProRule" id="PRU01373"/>
    </source>
</evidence>
<evidence type="ECO:0000259" key="8">
    <source>
        <dbReference type="PROSITE" id="PS52029"/>
    </source>
</evidence>
<dbReference type="Proteomes" id="UP000309584">
    <property type="component" value="Unassembled WGS sequence"/>
</dbReference>
<dbReference type="PROSITE" id="PS52029">
    <property type="entry name" value="LD_TPASE"/>
    <property type="match status" value="1"/>
</dbReference>
<keyword evidence="3" id="KW-0808">Transferase</keyword>
<dbReference type="PANTHER" id="PTHR36699">
    <property type="entry name" value="LD-TRANSPEPTIDASE"/>
    <property type="match status" value="1"/>
</dbReference>
<keyword evidence="4 7" id="KW-0133">Cell shape</keyword>
<proteinExistence type="inferred from homology"/>
<evidence type="ECO:0000256" key="1">
    <source>
        <dbReference type="ARBA" id="ARBA00004752"/>
    </source>
</evidence>
<comment type="caution">
    <text evidence="9">The sequence shown here is derived from an EMBL/GenBank/DDBJ whole genome shotgun (WGS) entry which is preliminary data.</text>
</comment>
<reference evidence="9 10" key="1">
    <citation type="submission" date="2018-05" db="EMBL/GenBank/DDBJ databases">
        <title>Novel Campyloabacter and Helicobacter Species and Strains.</title>
        <authorList>
            <person name="Mannion A.J."/>
            <person name="Shen Z."/>
            <person name="Fox J.G."/>
        </authorList>
    </citation>
    <scope>NUCLEOTIDE SEQUENCE [LARGE SCALE GENOMIC DNA]</scope>
    <source>
        <strain evidence="10">MIT10-5678</strain>
    </source>
</reference>
<dbReference type="Pfam" id="PF22401">
    <property type="entry name" value="Csd6-like_dimeriz"/>
    <property type="match status" value="1"/>
</dbReference>
<keyword evidence="5 7" id="KW-0573">Peptidoglycan synthesis</keyword>
<accession>A0ABY2TH94</accession>
<evidence type="ECO:0000256" key="6">
    <source>
        <dbReference type="ARBA" id="ARBA00023316"/>
    </source>
</evidence>
<comment type="pathway">
    <text evidence="1 7">Cell wall biogenesis; peptidoglycan biosynthesis.</text>
</comment>
<feature type="domain" description="L,D-TPase catalytic" evidence="8">
    <location>
        <begin position="66"/>
        <end position="197"/>
    </location>
</feature>
<dbReference type="CDD" id="cd16913">
    <property type="entry name" value="YkuD_like"/>
    <property type="match status" value="1"/>
</dbReference>
<evidence type="ECO:0000256" key="3">
    <source>
        <dbReference type="ARBA" id="ARBA00022679"/>
    </source>
</evidence>
<dbReference type="Pfam" id="PF24125">
    <property type="entry name" value="Cds6_C"/>
    <property type="match status" value="1"/>
</dbReference>
<dbReference type="SUPFAM" id="SSF141523">
    <property type="entry name" value="L,D-transpeptidase catalytic domain-like"/>
    <property type="match status" value="1"/>
</dbReference>
<evidence type="ECO:0000256" key="5">
    <source>
        <dbReference type="ARBA" id="ARBA00022984"/>
    </source>
</evidence>
<dbReference type="RefSeq" id="WP_137624336.1">
    <property type="nucleotide sequence ID" value="NZ_NXLY01000014.1"/>
</dbReference>
<keyword evidence="6 7" id="KW-0961">Cell wall biogenesis/degradation</keyword>
<dbReference type="EMBL" id="NXLY01000014">
    <property type="protein sequence ID" value="TKX33479.1"/>
    <property type="molecule type" value="Genomic_DNA"/>
</dbReference>
<evidence type="ECO:0000313" key="10">
    <source>
        <dbReference type="Proteomes" id="UP000309584"/>
    </source>
</evidence>
<dbReference type="Pfam" id="PF03734">
    <property type="entry name" value="YkuD"/>
    <property type="match status" value="1"/>
</dbReference>
<keyword evidence="10" id="KW-1185">Reference proteome</keyword>
<dbReference type="InterPro" id="IPR054516">
    <property type="entry name" value="Csd6-like_dimerization"/>
</dbReference>
<organism evidence="9 10">
    <name type="scientific">Campylobacter taeniopygiae</name>
    <dbReference type="NCBI Taxonomy" id="2510188"/>
    <lineage>
        <taxon>Bacteria</taxon>
        <taxon>Pseudomonadati</taxon>
        <taxon>Campylobacterota</taxon>
        <taxon>Epsilonproteobacteria</taxon>
        <taxon>Campylobacterales</taxon>
        <taxon>Campylobacteraceae</taxon>
        <taxon>Campylobacter</taxon>
    </lineage>
</organism>
<dbReference type="InterPro" id="IPR005490">
    <property type="entry name" value="LD_TPept_cat_dom"/>
</dbReference>
<evidence type="ECO:0000313" key="9">
    <source>
        <dbReference type="EMBL" id="TKX33479.1"/>
    </source>
</evidence>
<protein>
    <recommendedName>
        <fullName evidence="8">L,D-TPase catalytic domain-containing protein</fullName>
    </recommendedName>
</protein>
<feature type="active site" description="Proton donor/acceptor" evidence="7">
    <location>
        <position position="157"/>
    </location>
</feature>
<feature type="active site" description="Nucleophile" evidence="7">
    <location>
        <position position="174"/>
    </location>
</feature>